<dbReference type="OrthoDB" id="411857at2759"/>
<feature type="repeat" description="PPR" evidence="3">
    <location>
        <begin position="202"/>
        <end position="236"/>
    </location>
</feature>
<keyword evidence="4" id="KW-1185">Reference proteome</keyword>
<keyword evidence="2" id="KW-0677">Repeat</keyword>
<dbReference type="GO" id="GO:0003729">
    <property type="term" value="F:mRNA binding"/>
    <property type="evidence" value="ECO:0007669"/>
    <property type="project" value="InterPro"/>
</dbReference>
<dbReference type="InterPro" id="IPR044179">
    <property type="entry name" value="PPR5-like"/>
</dbReference>
<dbReference type="PROSITE" id="PS51375">
    <property type="entry name" value="PPR"/>
    <property type="match status" value="1"/>
</dbReference>
<sequence>MASISTFLAIARRGFCRQTSTSPLTAAANSLLAKLLRESEPGVKIALDAEESLTAQRDASFWQPLLAALHSSAPRKAQLQVLEWKLDKLCKEGMQDWIPYSRLIYFCGKLGNIPFAMRVFTTMEAQGIRTNTCTFNALLTSCLSIGNAVTALSLFEIMERTENCKPDLATYNAFVSMYSEYGDGHSMVSWYMAGKKAGFSPNIQTYESIITGFIRLEKYDDADWFYKEMMSNEILPNLTILESKLEGLCKQKDMHGLKEFLKFVLDGGWELSEPMAEKLARIYMDFGMVKEMEQLLGLIKPTLNVDILSQIHCGIIRLYALSDSLDDMEYSVGRMLKAGMIFTCPEDVEAVISSYFRQKAFTRLDLFLDRIRCSYKLAKSTYDLLVSGYRKFHLHERLGLIVKDMKNVGYA</sequence>
<dbReference type="RefSeq" id="XP_019708741.1">
    <property type="nucleotide sequence ID" value="XM_019853182.2"/>
</dbReference>
<proteinExistence type="inferred from homology"/>
<evidence type="ECO:0000256" key="3">
    <source>
        <dbReference type="PROSITE-ProRule" id="PRU00708"/>
    </source>
</evidence>
<name>A0A6J0PNA4_ELAGV</name>
<dbReference type="NCBIfam" id="TIGR00756">
    <property type="entry name" value="PPR"/>
    <property type="match status" value="2"/>
</dbReference>
<dbReference type="InterPro" id="IPR011990">
    <property type="entry name" value="TPR-like_helical_dom_sf"/>
</dbReference>
<protein>
    <submittedName>
        <fullName evidence="5">Pentatricopeptide repeat-containing protein At2g30780 isoform X1</fullName>
    </submittedName>
</protein>
<evidence type="ECO:0000313" key="4">
    <source>
        <dbReference type="Proteomes" id="UP000504607"/>
    </source>
</evidence>
<accession>A0A6J0PNA4</accession>
<dbReference type="InParanoid" id="A0A6J0PNA4"/>
<dbReference type="PANTHER" id="PTHR47874:SF4">
    <property type="entry name" value="EXPRESSED PROTEIN"/>
    <property type="match status" value="1"/>
</dbReference>
<dbReference type="PANTHER" id="PTHR47874">
    <property type="entry name" value="EXPRESSED PROTEIN"/>
    <property type="match status" value="1"/>
</dbReference>
<organism evidence="4 5">
    <name type="scientific">Elaeis guineensis var. tenera</name>
    <name type="common">Oil palm</name>
    <dbReference type="NCBI Taxonomy" id="51953"/>
    <lineage>
        <taxon>Eukaryota</taxon>
        <taxon>Viridiplantae</taxon>
        <taxon>Streptophyta</taxon>
        <taxon>Embryophyta</taxon>
        <taxon>Tracheophyta</taxon>
        <taxon>Spermatophyta</taxon>
        <taxon>Magnoliopsida</taxon>
        <taxon>Liliopsida</taxon>
        <taxon>Arecaceae</taxon>
        <taxon>Arecoideae</taxon>
        <taxon>Cocoseae</taxon>
        <taxon>Elaeidinae</taxon>
        <taxon>Elaeis</taxon>
    </lineage>
</organism>
<gene>
    <name evidence="5" type="primary">LOC105053356</name>
</gene>
<evidence type="ECO:0000313" key="5">
    <source>
        <dbReference type="RefSeq" id="XP_019708741.1"/>
    </source>
</evidence>
<evidence type="ECO:0000256" key="1">
    <source>
        <dbReference type="ARBA" id="ARBA00007626"/>
    </source>
</evidence>
<reference evidence="5" key="1">
    <citation type="submission" date="2025-08" db="UniProtKB">
        <authorList>
            <consortium name="RefSeq"/>
        </authorList>
    </citation>
    <scope>IDENTIFICATION</scope>
</reference>
<evidence type="ECO:0000256" key="2">
    <source>
        <dbReference type="ARBA" id="ARBA00022737"/>
    </source>
</evidence>
<dbReference type="GeneID" id="105053356"/>
<comment type="similarity">
    <text evidence="1">Belongs to the PPR family. P subfamily.</text>
</comment>
<dbReference type="Proteomes" id="UP000504607">
    <property type="component" value="Chromosome 10"/>
</dbReference>
<dbReference type="Pfam" id="PF13812">
    <property type="entry name" value="PPR_3"/>
    <property type="match status" value="2"/>
</dbReference>
<dbReference type="Gene3D" id="1.25.40.10">
    <property type="entry name" value="Tetratricopeptide repeat domain"/>
    <property type="match status" value="1"/>
</dbReference>
<dbReference type="InterPro" id="IPR002885">
    <property type="entry name" value="PPR_rpt"/>
</dbReference>
<dbReference type="AlphaFoldDB" id="A0A6J0PNA4"/>